<proteinExistence type="predicted"/>
<accession>A0A7S0NZ34</accession>
<dbReference type="Pfam" id="PF01738">
    <property type="entry name" value="DLH"/>
    <property type="match status" value="1"/>
</dbReference>
<dbReference type="PANTHER" id="PTHR46623:SF7">
    <property type="entry name" value="CARBOXYMETHYLENEBUTENOLIDASE"/>
    <property type="match status" value="1"/>
</dbReference>
<feature type="chain" id="PRO_5031443750" description="Dienelactone hydrolase domain-containing protein" evidence="1">
    <location>
        <begin position="31"/>
        <end position="340"/>
    </location>
</feature>
<keyword evidence="1" id="KW-0732">Signal</keyword>
<dbReference type="AlphaFoldDB" id="A0A7S0NZ34"/>
<protein>
    <recommendedName>
        <fullName evidence="2">Dienelactone hydrolase domain-containing protein</fullName>
    </recommendedName>
</protein>
<dbReference type="SUPFAM" id="SSF53474">
    <property type="entry name" value="alpha/beta-Hydrolases"/>
    <property type="match status" value="1"/>
</dbReference>
<evidence type="ECO:0000259" key="2">
    <source>
        <dbReference type="Pfam" id="PF01738"/>
    </source>
</evidence>
<reference evidence="3" key="1">
    <citation type="submission" date="2021-01" db="EMBL/GenBank/DDBJ databases">
        <authorList>
            <person name="Corre E."/>
            <person name="Pelletier E."/>
            <person name="Niang G."/>
            <person name="Scheremetjew M."/>
            <person name="Finn R."/>
            <person name="Kale V."/>
            <person name="Holt S."/>
            <person name="Cochrane G."/>
            <person name="Meng A."/>
            <person name="Brown T."/>
            <person name="Cohen L."/>
        </authorList>
    </citation>
    <scope>NUCLEOTIDE SEQUENCE</scope>
    <source>
        <strain evidence="3">RCC1130</strain>
    </source>
</reference>
<name>A0A7S0NZ34_9EUKA</name>
<sequence length="340" mass="36794">MITLAKEGLRSLILMLALLLGAVMLPRAAALTLPPFPLPVGSALAQFGHAIHHLLEPPPATLRASTLEQLTNAAAPRADGEIRLFAARPAEGLVPEGQPLPVLCVLHEFFGLSESICDKAQGLADALGCFVVAPDTFRGVTTSFIPYAIWLALTTPQERVNADLDDVLRWAAEQPGVDGKRVAVMGFCYGGAKAIRYTTQARPNAATVVFYGSPVSDVAELERLRAPVCAVYGTDDAQFPQSTVDGFKAALETAEIEHEVVSYFGVGHAFWKDMAQIHEEQMPQLAAWRLSINFLRNFYSGSESFSKKRAFLEFMLAQQEAEDALEGDGVEYEGEGGVEE</sequence>
<dbReference type="Gene3D" id="3.40.50.1820">
    <property type="entry name" value="alpha/beta hydrolase"/>
    <property type="match status" value="1"/>
</dbReference>
<dbReference type="PANTHER" id="PTHR46623">
    <property type="entry name" value="CARBOXYMETHYLENEBUTENOLIDASE-RELATED"/>
    <property type="match status" value="1"/>
</dbReference>
<organism evidence="3">
    <name type="scientific">Calcidiscus leptoporus</name>
    <dbReference type="NCBI Taxonomy" id="127549"/>
    <lineage>
        <taxon>Eukaryota</taxon>
        <taxon>Haptista</taxon>
        <taxon>Haptophyta</taxon>
        <taxon>Prymnesiophyceae</taxon>
        <taxon>Coccolithales</taxon>
        <taxon>Calcidiscaceae</taxon>
        <taxon>Calcidiscus</taxon>
    </lineage>
</organism>
<evidence type="ECO:0000256" key="1">
    <source>
        <dbReference type="SAM" id="SignalP"/>
    </source>
</evidence>
<feature type="signal peptide" evidence="1">
    <location>
        <begin position="1"/>
        <end position="30"/>
    </location>
</feature>
<dbReference type="InterPro" id="IPR051049">
    <property type="entry name" value="Dienelactone_hydrolase-like"/>
</dbReference>
<dbReference type="EMBL" id="HBER01036490">
    <property type="protein sequence ID" value="CAD8543221.1"/>
    <property type="molecule type" value="Transcribed_RNA"/>
</dbReference>
<feature type="domain" description="Dienelactone hydrolase" evidence="2">
    <location>
        <begin position="94"/>
        <end position="298"/>
    </location>
</feature>
<dbReference type="InterPro" id="IPR002925">
    <property type="entry name" value="Dienelactn_hydro"/>
</dbReference>
<evidence type="ECO:0000313" key="3">
    <source>
        <dbReference type="EMBL" id="CAD8543221.1"/>
    </source>
</evidence>
<gene>
    <name evidence="3" type="ORF">CLEP1334_LOCUS18508</name>
</gene>
<dbReference type="InterPro" id="IPR029058">
    <property type="entry name" value="AB_hydrolase_fold"/>
</dbReference>
<dbReference type="GO" id="GO:0016787">
    <property type="term" value="F:hydrolase activity"/>
    <property type="evidence" value="ECO:0007669"/>
    <property type="project" value="InterPro"/>
</dbReference>